<evidence type="ECO:0000256" key="1">
    <source>
        <dbReference type="ARBA" id="ARBA00023125"/>
    </source>
</evidence>
<dbReference type="SUPFAM" id="SSF46894">
    <property type="entry name" value="C-terminal effector domain of the bipartite response regulators"/>
    <property type="match status" value="1"/>
</dbReference>
<dbReference type="InterPro" id="IPR036388">
    <property type="entry name" value="WH-like_DNA-bd_sf"/>
</dbReference>
<feature type="domain" description="HTH luxR-type" evidence="2">
    <location>
        <begin position="130"/>
        <end position="187"/>
    </location>
</feature>
<dbReference type="GO" id="GO:0006355">
    <property type="term" value="P:regulation of DNA-templated transcription"/>
    <property type="evidence" value="ECO:0007669"/>
    <property type="project" value="InterPro"/>
</dbReference>
<dbReference type="GO" id="GO:0003677">
    <property type="term" value="F:DNA binding"/>
    <property type="evidence" value="ECO:0007669"/>
    <property type="project" value="UniProtKB-KW"/>
</dbReference>
<proteinExistence type="predicted"/>
<sequence length="209" mass="23847">MLNVAVRDRNFFFRHGVSTLITEILNVSSGNPSCHRMDNAAEVDVFFVELYNIDSYNYIYTLLTTRKCIIVITTENFTLARSFVKYRDRVIVSNKQCSLTKLTKIIKEAVGLSKRLITGQNVSFYREIQHSFFTPIELYIIQSLKNGLCITDIAASLNLGVKTIYSHKYTARRKVGSSRDYFLVSFLLGGGCEDKAIYCCFHLSDIKDS</sequence>
<evidence type="ECO:0000313" key="4">
    <source>
        <dbReference type="Proteomes" id="UP000464389"/>
    </source>
</evidence>
<evidence type="ECO:0000313" key="3">
    <source>
        <dbReference type="EMBL" id="QHS44213.1"/>
    </source>
</evidence>
<dbReference type="SMART" id="SM00421">
    <property type="entry name" value="HTH_LUXR"/>
    <property type="match status" value="1"/>
</dbReference>
<dbReference type="EMBL" id="CP048108">
    <property type="protein sequence ID" value="QHS44213.1"/>
    <property type="molecule type" value="Genomic_DNA"/>
</dbReference>
<evidence type="ECO:0000259" key="2">
    <source>
        <dbReference type="SMART" id="SM00421"/>
    </source>
</evidence>
<gene>
    <name evidence="3" type="ORF">GW952_00580</name>
</gene>
<dbReference type="InterPro" id="IPR000792">
    <property type="entry name" value="Tscrpt_reg_LuxR_C"/>
</dbReference>
<organism evidence="3 4">
    <name type="scientific">Klebsiella michiganensis</name>
    <dbReference type="NCBI Taxonomy" id="1134687"/>
    <lineage>
        <taxon>Bacteria</taxon>
        <taxon>Pseudomonadati</taxon>
        <taxon>Pseudomonadota</taxon>
        <taxon>Gammaproteobacteria</taxon>
        <taxon>Enterobacterales</taxon>
        <taxon>Enterobacteriaceae</taxon>
        <taxon>Klebsiella/Raoultella group</taxon>
        <taxon>Klebsiella</taxon>
    </lineage>
</organism>
<dbReference type="RefSeq" id="WP_162121075.1">
    <property type="nucleotide sequence ID" value="NZ_CP048108.1"/>
</dbReference>
<dbReference type="AlphaFoldDB" id="A0A6P1UPH3"/>
<dbReference type="Gene3D" id="1.10.10.10">
    <property type="entry name" value="Winged helix-like DNA-binding domain superfamily/Winged helix DNA-binding domain"/>
    <property type="match status" value="1"/>
</dbReference>
<name>A0A6P1UPH3_9ENTR</name>
<dbReference type="InterPro" id="IPR016032">
    <property type="entry name" value="Sig_transdc_resp-reg_C-effctor"/>
</dbReference>
<accession>A0A6P1UPH3</accession>
<protein>
    <recommendedName>
        <fullName evidence="2">HTH luxR-type domain-containing protein</fullName>
    </recommendedName>
</protein>
<reference evidence="3 4" key="1">
    <citation type="submission" date="2020-01" db="EMBL/GenBank/DDBJ databases">
        <title>Bactrocera dorsalis gut bacteria genome.</title>
        <authorList>
            <person name="Zhang H."/>
            <person name="Cai Z."/>
        </authorList>
    </citation>
    <scope>NUCLEOTIDE SEQUENCE [LARGE SCALE GENOMIC DNA]</scope>
    <source>
        <strain evidence="3 4">BD177</strain>
    </source>
</reference>
<dbReference type="Proteomes" id="UP000464389">
    <property type="component" value="Chromosome"/>
</dbReference>
<keyword evidence="1" id="KW-0238">DNA-binding</keyword>